<evidence type="ECO:0000256" key="9">
    <source>
        <dbReference type="ARBA" id="ARBA00023136"/>
    </source>
</evidence>
<evidence type="ECO:0000256" key="5">
    <source>
        <dbReference type="ARBA" id="ARBA00022882"/>
    </source>
</evidence>
<comment type="subcellular location">
    <subcellularLocation>
        <location evidence="1 11">Membrane</location>
        <topology evidence="1 11">Multi-pass membrane protein</topology>
    </subcellularLocation>
</comment>
<feature type="compositionally biased region" description="Polar residues" evidence="12">
    <location>
        <begin position="10"/>
        <end position="23"/>
    </location>
</feature>
<dbReference type="PIRSF" id="PIRSF005465">
    <property type="entry name" value="GIRK_kir"/>
    <property type="match status" value="1"/>
</dbReference>
<evidence type="ECO:0000313" key="16">
    <source>
        <dbReference type="EMBL" id="CAD7093796.1"/>
    </source>
</evidence>
<keyword evidence="8 11" id="KW-0406">Ion transport</keyword>
<dbReference type="InterPro" id="IPR013518">
    <property type="entry name" value="K_chnl_inward-rec_Kir_cyto"/>
</dbReference>
<proteinExistence type="inferred from homology"/>
<dbReference type="GO" id="GO:0034765">
    <property type="term" value="P:regulation of monoatomic ion transmembrane transport"/>
    <property type="evidence" value="ECO:0007669"/>
    <property type="project" value="TreeGrafter"/>
</dbReference>
<dbReference type="SUPFAM" id="SSF81324">
    <property type="entry name" value="Voltage-gated potassium channels"/>
    <property type="match status" value="1"/>
</dbReference>
<dbReference type="InParanoid" id="A0A7R8V6F7"/>
<evidence type="ECO:0000256" key="7">
    <source>
        <dbReference type="ARBA" id="ARBA00022989"/>
    </source>
</evidence>
<evidence type="ECO:0000256" key="6">
    <source>
        <dbReference type="ARBA" id="ARBA00022958"/>
    </source>
</evidence>
<keyword evidence="17" id="KW-1185">Reference proteome</keyword>
<keyword evidence="9 13" id="KW-0472">Membrane</keyword>
<keyword evidence="10 11" id="KW-0407">Ion channel</keyword>
<dbReference type="FunFam" id="1.10.287.70:FF:000019">
    <property type="entry name" value="G protein-activated inward rectifier potassium channel 1"/>
    <property type="match status" value="1"/>
</dbReference>
<evidence type="ECO:0000256" key="12">
    <source>
        <dbReference type="SAM" id="MobiDB-lite"/>
    </source>
</evidence>
<comment type="similarity">
    <text evidence="11">Belongs to the inward rectifier-type potassium channel (TC 1.A.2.1) family.</text>
</comment>
<evidence type="ECO:0000256" key="2">
    <source>
        <dbReference type="ARBA" id="ARBA00022448"/>
    </source>
</evidence>
<keyword evidence="7 13" id="KW-1133">Transmembrane helix</keyword>
<dbReference type="SUPFAM" id="SSF81296">
    <property type="entry name" value="E set domains"/>
    <property type="match status" value="1"/>
</dbReference>
<organism evidence="16 17">
    <name type="scientific">Hermetia illucens</name>
    <name type="common">Black soldier fly</name>
    <dbReference type="NCBI Taxonomy" id="343691"/>
    <lineage>
        <taxon>Eukaryota</taxon>
        <taxon>Metazoa</taxon>
        <taxon>Ecdysozoa</taxon>
        <taxon>Arthropoda</taxon>
        <taxon>Hexapoda</taxon>
        <taxon>Insecta</taxon>
        <taxon>Pterygota</taxon>
        <taxon>Neoptera</taxon>
        <taxon>Endopterygota</taxon>
        <taxon>Diptera</taxon>
        <taxon>Brachycera</taxon>
        <taxon>Stratiomyomorpha</taxon>
        <taxon>Stratiomyidae</taxon>
        <taxon>Hermetiinae</taxon>
        <taxon>Hermetia</taxon>
    </lineage>
</organism>
<evidence type="ECO:0000256" key="10">
    <source>
        <dbReference type="ARBA" id="ARBA00023303"/>
    </source>
</evidence>
<dbReference type="Pfam" id="PF01007">
    <property type="entry name" value="IRK"/>
    <property type="match status" value="1"/>
</dbReference>
<keyword evidence="5 11" id="KW-0851">Voltage-gated channel</keyword>
<keyword evidence="2 11" id="KW-0813">Transport</keyword>
<keyword evidence="3 11" id="KW-0633">Potassium transport</keyword>
<dbReference type="GO" id="GO:0034702">
    <property type="term" value="C:monoatomic ion channel complex"/>
    <property type="evidence" value="ECO:0007669"/>
    <property type="project" value="UniProtKB-KW"/>
</dbReference>
<dbReference type="GO" id="GO:0005886">
    <property type="term" value="C:plasma membrane"/>
    <property type="evidence" value="ECO:0007669"/>
    <property type="project" value="TreeGrafter"/>
</dbReference>
<feature type="transmembrane region" description="Helical" evidence="13">
    <location>
        <begin position="93"/>
        <end position="114"/>
    </location>
</feature>
<feature type="domain" description="Potassium channel inwardly rectifying transmembrane" evidence="14">
    <location>
        <begin position="56"/>
        <end position="201"/>
    </location>
</feature>
<dbReference type="InterPro" id="IPR014756">
    <property type="entry name" value="Ig_E-set"/>
</dbReference>
<accession>A0A7R8V6F7</accession>
<dbReference type="PRINTS" id="PR01320">
    <property type="entry name" value="KIRCHANNEL"/>
</dbReference>
<dbReference type="Gene3D" id="2.60.40.1400">
    <property type="entry name" value="G protein-activated inward rectifier potassium channel 1"/>
    <property type="match status" value="1"/>
</dbReference>
<dbReference type="OrthoDB" id="273257at2759"/>
<feature type="domain" description="Inward rectifier potassium channel C-terminal" evidence="15">
    <location>
        <begin position="209"/>
        <end position="381"/>
    </location>
</feature>
<dbReference type="Gene3D" id="1.10.287.70">
    <property type="match status" value="1"/>
</dbReference>
<keyword evidence="6 11" id="KW-0630">Potassium</keyword>
<dbReference type="Pfam" id="PF17655">
    <property type="entry name" value="IRK_C"/>
    <property type="match status" value="1"/>
</dbReference>
<gene>
    <name evidence="16" type="ORF">HERILL_LOCUS16059</name>
</gene>
<evidence type="ECO:0000256" key="13">
    <source>
        <dbReference type="SAM" id="Phobius"/>
    </source>
</evidence>
<name>A0A7R8V6F7_HERIL</name>
<dbReference type="InterPro" id="IPR041647">
    <property type="entry name" value="IRK_C"/>
</dbReference>
<evidence type="ECO:0000259" key="15">
    <source>
        <dbReference type="Pfam" id="PF17655"/>
    </source>
</evidence>
<dbReference type="InterPro" id="IPR040445">
    <property type="entry name" value="Kir_TM"/>
</dbReference>
<feature type="region of interest" description="Disordered" evidence="12">
    <location>
        <begin position="1"/>
        <end position="47"/>
    </location>
</feature>
<reference evidence="16 17" key="1">
    <citation type="submission" date="2020-11" db="EMBL/GenBank/DDBJ databases">
        <authorList>
            <person name="Wallbank WR R."/>
            <person name="Pardo Diaz C."/>
            <person name="Kozak K."/>
            <person name="Martin S."/>
            <person name="Jiggins C."/>
            <person name="Moest M."/>
            <person name="Warren A I."/>
            <person name="Generalovic N T."/>
            <person name="Byers J.R.P. K."/>
            <person name="Montejo-Kovacevich G."/>
            <person name="Yen C E."/>
        </authorList>
    </citation>
    <scope>NUCLEOTIDE SEQUENCE [LARGE SCALE GENOMIC DNA]</scope>
</reference>
<dbReference type="PANTHER" id="PTHR11767:SF113">
    <property type="entry name" value="INWARDLY RECTIFYING POTASSIUM CHANNEL 2, ISOFORM D"/>
    <property type="match status" value="1"/>
</dbReference>
<dbReference type="PANTHER" id="PTHR11767">
    <property type="entry name" value="INWARD RECTIFIER POTASSIUM CHANNEL"/>
    <property type="match status" value="1"/>
</dbReference>
<dbReference type="EMBL" id="LR899014">
    <property type="protein sequence ID" value="CAD7093796.1"/>
    <property type="molecule type" value="Genomic_DNA"/>
</dbReference>
<dbReference type="GO" id="GO:0005242">
    <property type="term" value="F:inward rectifier potassium channel activity"/>
    <property type="evidence" value="ECO:0007669"/>
    <property type="project" value="InterPro"/>
</dbReference>
<protein>
    <submittedName>
        <fullName evidence="16">Uncharacterized protein</fullName>
    </submittedName>
</protein>
<dbReference type="AlphaFoldDB" id="A0A7R8V6F7"/>
<dbReference type="Proteomes" id="UP000594454">
    <property type="component" value="Chromosome 6"/>
</dbReference>
<evidence type="ECO:0000259" key="14">
    <source>
        <dbReference type="Pfam" id="PF01007"/>
    </source>
</evidence>
<dbReference type="InterPro" id="IPR016449">
    <property type="entry name" value="K_chnl_inward-rec_Kir"/>
</dbReference>
<evidence type="ECO:0000313" key="17">
    <source>
        <dbReference type="Proteomes" id="UP000594454"/>
    </source>
</evidence>
<dbReference type="GO" id="GO:1990573">
    <property type="term" value="P:potassium ion import across plasma membrane"/>
    <property type="evidence" value="ECO:0007669"/>
    <property type="project" value="TreeGrafter"/>
</dbReference>
<evidence type="ECO:0000256" key="8">
    <source>
        <dbReference type="ARBA" id="ARBA00023065"/>
    </source>
</evidence>
<sequence length="412" mass="48475">MDLVSCVHSDGTNSSGSEFQKQEQYPPEMETNNVRPSKRQHLQRQGSDERYRKRIVLKSGYCNIRQKNLHHFWMKFLHDPCTTLVDLQWRWSLLIFALSYILTWLGFTIFWWLIAIVHDDLDEMHMPERQEEVGWIPCYTNLKDFTSSFLFSLEVQTTLGYSIRMVTDECPEAIFLVIFQFIFGMVHTAYIVGCLYSKVTRTKYRTSTVMFSRKAVITQRDDDFYLMFRVGDLHKSNIIGAKIRAQLVRPRTSREGEIFNVYCSELKLGMDDCDANLFFMWPMIITHKIDEHSPLFDVSADGLFYEKFEILVILEGTSEICGHLMQARTSYLSDEITWGRRFVPIIQYLDYRRQFEADYSRFNETAVTSVPLCSAKQWKQLRQEFDSTGSTPIWSEAQRRQKQDKPAVVRGL</sequence>
<evidence type="ECO:0000256" key="1">
    <source>
        <dbReference type="ARBA" id="ARBA00004141"/>
    </source>
</evidence>
<feature type="transmembrane region" description="Helical" evidence="13">
    <location>
        <begin position="173"/>
        <end position="196"/>
    </location>
</feature>
<evidence type="ECO:0000256" key="4">
    <source>
        <dbReference type="ARBA" id="ARBA00022692"/>
    </source>
</evidence>
<evidence type="ECO:0000256" key="11">
    <source>
        <dbReference type="RuleBase" id="RU003822"/>
    </source>
</evidence>
<keyword evidence="4 11" id="KW-0812">Transmembrane</keyword>
<evidence type="ECO:0000256" key="3">
    <source>
        <dbReference type="ARBA" id="ARBA00022538"/>
    </source>
</evidence>